<dbReference type="InterPro" id="IPR053857">
    <property type="entry name" value="Csx1_CARF"/>
</dbReference>
<reference evidence="3 4" key="1">
    <citation type="journal article" date="2007" name="Archaea">
        <title>The genome of Hyperthermus butylicus: a sulfur-reducing, peptide fermenting, neutrophilic Crenarchaeote growing up to 108 degrees C.</title>
        <authorList>
            <person name="Brugger K."/>
            <person name="Chen L."/>
            <person name="Stark M."/>
            <person name="Zibat A."/>
            <person name="Redder P."/>
            <person name="Ruepp A."/>
            <person name="Awayez M."/>
            <person name="She Q."/>
            <person name="Garrett R.A."/>
            <person name="Klenk H.P."/>
        </authorList>
    </citation>
    <scope>NUCLEOTIDE SEQUENCE [LARGE SCALE GENOMIC DNA]</scope>
    <source>
        <strain evidence="4">DSM 5456 / JCM 9403 / PLM1-5</strain>
    </source>
</reference>
<evidence type="ECO:0000259" key="1">
    <source>
        <dbReference type="Pfam" id="PF09455"/>
    </source>
</evidence>
<dbReference type="EMBL" id="CP000493">
    <property type="protein sequence ID" value="ABM80564.1"/>
    <property type="molecule type" value="Genomic_DNA"/>
</dbReference>
<dbReference type="STRING" id="415426.Hbut_0709"/>
<feature type="domain" description="CRISPR system endoribonuclease Csx1-like HEPN" evidence="1">
    <location>
        <begin position="381"/>
        <end position="445"/>
    </location>
</feature>
<dbReference type="RefSeq" id="WP_011821882.1">
    <property type="nucleotide sequence ID" value="NC_008818.1"/>
</dbReference>
<dbReference type="PANTHER" id="PTHR37169">
    <property type="entry name" value="CRISPR SYSTEM ENDORIBONUCLEASE CSX1-RELATED"/>
    <property type="match status" value="1"/>
</dbReference>
<dbReference type="eggNOG" id="arCOG03433">
    <property type="taxonomic scope" value="Archaea"/>
</dbReference>
<dbReference type="GeneID" id="4782111"/>
<dbReference type="AlphaFoldDB" id="A2BKQ3"/>
<dbReference type="SUPFAM" id="SSF160980">
    <property type="entry name" value="SSO1389-like"/>
    <property type="match status" value="1"/>
</dbReference>
<dbReference type="OrthoDB" id="102285at2157"/>
<sequence>MRGEILAVAPWGDPAGWTYTRYRLKAGGKTVEVESFTGLAAVAKAYPEARILIVAADTLADPAFTLTGYEDVIDSARRYVKNYLCQLQGKAEVHILPGVIAQKHRVFRGKPTDYYYKLLDTLIKPAWEGETVKAIVLDLTHGINYMPSTALKAVEEVAALHALAASLKHSKAETVKVEVYNSDPIILPADERKKLARNRQYPCKPAASIEPPTATIHLIMARRYTTLDLISNIDSLINTAEKTPVKPTSRECTIGRDEKQELDEAVDEALKLLKMLRYGLIPQLVYYTAKYAAKLLEKLKQAYNTTEKLWHEGITVKKTPEKLEVTRCRQLTEAYKTILYTYTIAKILEEELIDTTTPTLNQAEKLRETLRHTAIIESIQSREISKLKKKLKANLIPTEWTPLATVYQMQQQECKDKSILTRDLLAHGGWHTDIIEVKKQDNTVAFKVKEEYKCQNRNIWQIIEELGT</sequence>
<protein>
    <submittedName>
        <fullName evidence="3">DNA repair enzyme</fullName>
    </submittedName>
</protein>
<organism evidence="3 4">
    <name type="scientific">Hyperthermus butylicus (strain DSM 5456 / JCM 9403 / PLM1-5)</name>
    <dbReference type="NCBI Taxonomy" id="415426"/>
    <lineage>
        <taxon>Archaea</taxon>
        <taxon>Thermoproteota</taxon>
        <taxon>Thermoprotei</taxon>
        <taxon>Desulfurococcales</taxon>
        <taxon>Pyrodictiaceae</taxon>
        <taxon>Hyperthermus</taxon>
    </lineage>
</organism>
<dbReference type="Gene3D" id="1.10.3740.10">
    <property type="entry name" value="SSO1389-like domains"/>
    <property type="match status" value="1"/>
</dbReference>
<dbReference type="Pfam" id="PF09455">
    <property type="entry name" value="Csx1_HEPN"/>
    <property type="match status" value="1"/>
</dbReference>
<dbReference type="InterPro" id="IPR027419">
    <property type="entry name" value="CRISPR-assoc_Csx1_C"/>
</dbReference>
<dbReference type="EnsemblBacteria" id="ABM80564">
    <property type="protein sequence ID" value="ABM80564"/>
    <property type="gene ID" value="Hbut_0709"/>
</dbReference>
<dbReference type="HOGENOM" id="CLU_044033_0_0_2"/>
<evidence type="ECO:0000313" key="4">
    <source>
        <dbReference type="Proteomes" id="UP000002593"/>
    </source>
</evidence>
<dbReference type="KEGG" id="hbu:Hbut_0709"/>
<dbReference type="InterPro" id="IPR019016">
    <property type="entry name" value="Csx1-like_HEPN"/>
</dbReference>
<dbReference type="PANTHER" id="PTHR37169:SF1">
    <property type="entry name" value="CRISPR SYSTEM ENDORIBONUCLEASE CSX1"/>
    <property type="match status" value="1"/>
</dbReference>
<dbReference type="Proteomes" id="UP000002593">
    <property type="component" value="Chromosome"/>
</dbReference>
<dbReference type="Gene3D" id="3.40.50.10640">
    <property type="entry name" value="SSO1389-like"/>
    <property type="match status" value="1"/>
</dbReference>
<dbReference type="InterPro" id="IPR013383">
    <property type="entry name" value="CRISPR-assoc_prot_DxTHG_CS"/>
</dbReference>
<keyword evidence="4" id="KW-1185">Reference proteome</keyword>
<dbReference type="InterPro" id="IPR010171">
    <property type="entry name" value="CRISPR_Csx1"/>
</dbReference>
<dbReference type="Pfam" id="PF22230">
    <property type="entry name" value="Csx1_CARF"/>
    <property type="match status" value="1"/>
</dbReference>
<name>A2BKQ3_HYPBU</name>
<evidence type="ECO:0000259" key="2">
    <source>
        <dbReference type="Pfam" id="PF22230"/>
    </source>
</evidence>
<evidence type="ECO:0000313" key="3">
    <source>
        <dbReference type="EMBL" id="ABM80564.1"/>
    </source>
</evidence>
<dbReference type="InterPro" id="IPR052875">
    <property type="entry name" value="CRISPR_assoc_ribonuclease"/>
</dbReference>
<gene>
    <name evidence="3" type="ordered locus">Hbut_0709</name>
</gene>
<feature type="domain" description="CRISPR system endoribonuclease Csx1 CARF" evidence="2">
    <location>
        <begin position="6"/>
        <end position="184"/>
    </location>
</feature>
<proteinExistence type="predicted"/>
<dbReference type="NCBIfam" id="TIGR02549">
    <property type="entry name" value="CRISPR_DxTHG"/>
    <property type="match status" value="1"/>
</dbReference>
<accession>A2BKQ3</accession>
<dbReference type="NCBIfam" id="TIGR01897">
    <property type="entry name" value="cas_MJ1666"/>
    <property type="match status" value="1"/>
</dbReference>